<dbReference type="EMBL" id="KQ964259">
    <property type="protein sequence ID" value="KXJ88169.1"/>
    <property type="molecule type" value="Genomic_DNA"/>
</dbReference>
<dbReference type="Proteomes" id="UP000070501">
    <property type="component" value="Unassembled WGS sequence"/>
</dbReference>
<dbReference type="OrthoDB" id="2131701at2759"/>
<dbReference type="STRING" id="196109.A0A136ITQ2"/>
<keyword evidence="3" id="KW-1185">Reference proteome</keyword>
<proteinExistence type="predicted"/>
<protein>
    <recommendedName>
        <fullName evidence="1">Ricin B lectin domain-containing protein</fullName>
    </recommendedName>
</protein>
<dbReference type="InterPro" id="IPR000772">
    <property type="entry name" value="Ricin_B_lectin"/>
</dbReference>
<feature type="domain" description="Ricin B lectin" evidence="1">
    <location>
        <begin position="9"/>
        <end position="75"/>
    </location>
</feature>
<sequence>MVILTNGTIITLVNLLTQECLDLSNGYSMDNTPVISYGCHYQANQQWTLFEQDSVGTWPVWSLINKATGSAMQLVDGPSPLIKGFQPAEDSAAAGQSWRLVSAEPDFELLMIQNTLTNTYATSLDDYVDGGRAIGGTTGNVETAQHRQLWRVTVVDAPL</sequence>
<dbReference type="InterPro" id="IPR035992">
    <property type="entry name" value="Ricin_B-like_lectins"/>
</dbReference>
<organism evidence="2 3">
    <name type="scientific">Microdochium bolleyi</name>
    <dbReference type="NCBI Taxonomy" id="196109"/>
    <lineage>
        <taxon>Eukaryota</taxon>
        <taxon>Fungi</taxon>
        <taxon>Dikarya</taxon>
        <taxon>Ascomycota</taxon>
        <taxon>Pezizomycotina</taxon>
        <taxon>Sordariomycetes</taxon>
        <taxon>Xylariomycetidae</taxon>
        <taxon>Xylariales</taxon>
        <taxon>Microdochiaceae</taxon>
        <taxon>Microdochium</taxon>
    </lineage>
</organism>
<dbReference type="AlphaFoldDB" id="A0A136ITQ2"/>
<dbReference type="Gene3D" id="2.80.10.50">
    <property type="match status" value="1"/>
</dbReference>
<dbReference type="Pfam" id="PF14200">
    <property type="entry name" value="RicinB_lectin_2"/>
    <property type="match status" value="1"/>
</dbReference>
<dbReference type="SUPFAM" id="SSF50370">
    <property type="entry name" value="Ricin B-like lectins"/>
    <property type="match status" value="1"/>
</dbReference>
<accession>A0A136ITQ2</accession>
<evidence type="ECO:0000313" key="2">
    <source>
        <dbReference type="EMBL" id="KXJ88169.1"/>
    </source>
</evidence>
<gene>
    <name evidence="2" type="ORF">Micbo1qcDRAFT_207437</name>
</gene>
<dbReference type="PROSITE" id="PS50231">
    <property type="entry name" value="RICIN_B_LECTIN"/>
    <property type="match status" value="1"/>
</dbReference>
<evidence type="ECO:0000259" key="1">
    <source>
        <dbReference type="Pfam" id="PF14200"/>
    </source>
</evidence>
<evidence type="ECO:0000313" key="3">
    <source>
        <dbReference type="Proteomes" id="UP000070501"/>
    </source>
</evidence>
<name>A0A136ITQ2_9PEZI</name>
<dbReference type="InParanoid" id="A0A136ITQ2"/>
<reference evidence="3" key="1">
    <citation type="submission" date="2016-02" db="EMBL/GenBank/DDBJ databases">
        <title>Draft genome sequence of Microdochium bolleyi, a fungal endophyte of beachgrass.</title>
        <authorList>
            <consortium name="DOE Joint Genome Institute"/>
            <person name="David A.S."/>
            <person name="May G."/>
            <person name="Haridas S."/>
            <person name="Lim J."/>
            <person name="Wang M."/>
            <person name="Labutti K."/>
            <person name="Lipzen A."/>
            <person name="Barry K."/>
            <person name="Grigoriev I.V."/>
        </authorList>
    </citation>
    <scope>NUCLEOTIDE SEQUENCE [LARGE SCALE GENOMIC DNA]</scope>
    <source>
        <strain evidence="3">J235TASD1</strain>
    </source>
</reference>